<keyword evidence="1" id="KW-0560">Oxidoreductase</keyword>
<dbReference type="OrthoDB" id="7903015at2"/>
<dbReference type="GO" id="GO:0004497">
    <property type="term" value="F:monooxygenase activity"/>
    <property type="evidence" value="ECO:0007669"/>
    <property type="project" value="UniProtKB-KW"/>
</dbReference>
<dbReference type="InterPro" id="IPR036661">
    <property type="entry name" value="Luciferase-like_sf"/>
</dbReference>
<dbReference type="GO" id="GO:0005829">
    <property type="term" value="C:cytosol"/>
    <property type="evidence" value="ECO:0007669"/>
    <property type="project" value="TreeGrafter"/>
</dbReference>
<evidence type="ECO:0000256" key="2">
    <source>
        <dbReference type="ARBA" id="ARBA00023033"/>
    </source>
</evidence>
<feature type="domain" description="Luciferase-like" evidence="3">
    <location>
        <begin position="1"/>
        <end position="318"/>
    </location>
</feature>
<dbReference type="SUPFAM" id="SSF51679">
    <property type="entry name" value="Bacterial luciferase-like"/>
    <property type="match status" value="1"/>
</dbReference>
<dbReference type="PANTHER" id="PTHR30137:SF8">
    <property type="entry name" value="BLR5498 PROTEIN"/>
    <property type="match status" value="1"/>
</dbReference>
<evidence type="ECO:0000256" key="1">
    <source>
        <dbReference type="ARBA" id="ARBA00023002"/>
    </source>
</evidence>
<dbReference type="GO" id="GO:0016705">
    <property type="term" value="F:oxidoreductase activity, acting on paired donors, with incorporation or reduction of molecular oxygen"/>
    <property type="evidence" value="ECO:0007669"/>
    <property type="project" value="InterPro"/>
</dbReference>
<organism evidence="4 5">
    <name type="scientific">Mycobacterium arosiense ATCC BAA-1401 = DSM 45069</name>
    <dbReference type="NCBI Taxonomy" id="1265311"/>
    <lineage>
        <taxon>Bacteria</taxon>
        <taxon>Bacillati</taxon>
        <taxon>Actinomycetota</taxon>
        <taxon>Actinomycetes</taxon>
        <taxon>Mycobacteriales</taxon>
        <taxon>Mycobacteriaceae</taxon>
        <taxon>Mycobacterium</taxon>
        <taxon>Mycobacterium avium complex (MAC)</taxon>
    </lineage>
</organism>
<dbReference type="Proteomes" id="UP000192707">
    <property type="component" value="Unassembled WGS sequence"/>
</dbReference>
<accession>A0A1W9ZA20</accession>
<reference evidence="4 5" key="1">
    <citation type="submission" date="2016-12" db="EMBL/GenBank/DDBJ databases">
        <title>The new phylogeny of genus Mycobacterium.</title>
        <authorList>
            <person name="Tortoli E."/>
            <person name="Trovato A."/>
            <person name="Cirillo D.M."/>
        </authorList>
    </citation>
    <scope>NUCLEOTIDE SEQUENCE [LARGE SCALE GENOMIC DNA]</scope>
    <source>
        <strain evidence="4 5">DSM 45069</strain>
    </source>
</reference>
<dbReference type="PANTHER" id="PTHR30137">
    <property type="entry name" value="LUCIFERASE-LIKE MONOOXYGENASE"/>
    <property type="match status" value="1"/>
</dbReference>
<dbReference type="InterPro" id="IPR011251">
    <property type="entry name" value="Luciferase-like_dom"/>
</dbReference>
<dbReference type="Gene3D" id="3.20.20.30">
    <property type="entry name" value="Luciferase-like domain"/>
    <property type="match status" value="1"/>
</dbReference>
<name>A0A1W9ZA20_MYCAI</name>
<evidence type="ECO:0000259" key="3">
    <source>
        <dbReference type="Pfam" id="PF00296"/>
    </source>
</evidence>
<proteinExistence type="predicted"/>
<dbReference type="AlphaFoldDB" id="A0A1W9ZA20"/>
<gene>
    <name evidence="4" type="ORF">BST14_20495</name>
</gene>
<comment type="caution">
    <text evidence="4">The sequence shown here is derived from an EMBL/GenBank/DDBJ whole genome shotgun (WGS) entry which is preliminary data.</text>
</comment>
<sequence length="352" mass="40032">MRVGMHLGFQNLNGVSDVEKFMQETKLAIEAEAMGFDYVGPVEHHFTDYAACPDPFQMLAYVAAKTKHIKLITGAVILPWNNPLRVVEQALELDILSEGRLILGMGRGAARREFRSFNVELADSREMFDEAALIIMDGVETGIVEADTKWYQIPRTEVRPRPFKSFKERTVMVSMSPTSVEVAADYGLQTMRFSQGDWRNAIPEITHYREVFEQCHGRTPPPFIISDFVLCFDDKNKVTEYCDKYFSRMFETVANHYEFMSPHFKELPSYSTYALMGEMAEAAGGADKAYRDYVNGNMIGTPEALVDYHLNRASMVGDYEILANFSFGGMPYELVYEQAKLFAERVLPKLKG</sequence>
<dbReference type="EMBL" id="MVHG01000065">
    <property type="protein sequence ID" value="ORA10368.1"/>
    <property type="molecule type" value="Genomic_DNA"/>
</dbReference>
<dbReference type="InterPro" id="IPR050766">
    <property type="entry name" value="Bact_Lucif_Oxidored"/>
</dbReference>
<dbReference type="Pfam" id="PF00296">
    <property type="entry name" value="Bac_luciferase"/>
    <property type="match status" value="1"/>
</dbReference>
<keyword evidence="2" id="KW-0503">Monooxygenase</keyword>
<evidence type="ECO:0000313" key="4">
    <source>
        <dbReference type="EMBL" id="ORA10368.1"/>
    </source>
</evidence>
<keyword evidence="5" id="KW-1185">Reference proteome</keyword>
<evidence type="ECO:0000313" key="5">
    <source>
        <dbReference type="Proteomes" id="UP000192707"/>
    </source>
</evidence>
<protein>
    <submittedName>
        <fullName evidence="4">Methylene-tetrahydromethanopterin reductase</fullName>
    </submittedName>
</protein>